<evidence type="ECO:0000256" key="3">
    <source>
        <dbReference type="SAM" id="Coils"/>
    </source>
</evidence>
<dbReference type="OrthoDB" id="9812260at2"/>
<dbReference type="Proteomes" id="UP000287447">
    <property type="component" value="Unassembled WGS sequence"/>
</dbReference>
<dbReference type="InterPro" id="IPR000160">
    <property type="entry name" value="GGDEF_dom"/>
</dbReference>
<proteinExistence type="predicted"/>
<dbReference type="InterPro" id="IPR029787">
    <property type="entry name" value="Nucleotide_cyclase"/>
</dbReference>
<evidence type="ECO:0000313" key="6">
    <source>
        <dbReference type="Proteomes" id="UP000287447"/>
    </source>
</evidence>
<dbReference type="PROSITE" id="PS50887">
    <property type="entry name" value="GGDEF"/>
    <property type="match status" value="1"/>
</dbReference>
<feature type="domain" description="GGDEF" evidence="4">
    <location>
        <begin position="207"/>
        <end position="342"/>
    </location>
</feature>
<reference evidence="6" key="1">
    <citation type="submission" date="2019-01" db="EMBL/GenBank/DDBJ databases">
        <title>Gri0909 isolated from a small marine red alga.</title>
        <authorList>
            <person name="Kim J."/>
            <person name="Jeong S.E."/>
            <person name="Jeon C.O."/>
        </authorList>
    </citation>
    <scope>NUCLEOTIDE SEQUENCE [LARGE SCALE GENOMIC DNA]</scope>
    <source>
        <strain evidence="6">Gri0909</strain>
    </source>
</reference>
<evidence type="ECO:0000256" key="1">
    <source>
        <dbReference type="ARBA" id="ARBA00012528"/>
    </source>
</evidence>
<dbReference type="NCBIfam" id="TIGR00254">
    <property type="entry name" value="GGDEF"/>
    <property type="match status" value="1"/>
</dbReference>
<dbReference type="GO" id="GO:0052621">
    <property type="term" value="F:diguanylate cyclase activity"/>
    <property type="evidence" value="ECO:0007669"/>
    <property type="project" value="UniProtKB-EC"/>
</dbReference>
<dbReference type="EC" id="2.7.7.65" evidence="1"/>
<dbReference type="GO" id="GO:0043709">
    <property type="term" value="P:cell adhesion involved in single-species biofilm formation"/>
    <property type="evidence" value="ECO:0007669"/>
    <property type="project" value="TreeGrafter"/>
</dbReference>
<evidence type="ECO:0000256" key="2">
    <source>
        <dbReference type="ARBA" id="ARBA00034247"/>
    </source>
</evidence>
<dbReference type="InterPro" id="IPR050469">
    <property type="entry name" value="Diguanylate_Cyclase"/>
</dbReference>
<organism evidence="5 6">
    <name type="scientific">Hwanghaeella grinnelliae</name>
    <dbReference type="NCBI Taxonomy" id="2500179"/>
    <lineage>
        <taxon>Bacteria</taxon>
        <taxon>Pseudomonadati</taxon>
        <taxon>Pseudomonadota</taxon>
        <taxon>Alphaproteobacteria</taxon>
        <taxon>Rhodospirillales</taxon>
        <taxon>Rhodospirillaceae</taxon>
        <taxon>Hwanghaeella</taxon>
    </lineage>
</organism>
<comment type="caution">
    <text evidence="5">The sequence shown here is derived from an EMBL/GenBank/DDBJ whole genome shotgun (WGS) entry which is preliminary data.</text>
</comment>
<accession>A0A3S3UQ51</accession>
<dbReference type="FunFam" id="3.30.70.270:FF:000001">
    <property type="entry name" value="Diguanylate cyclase domain protein"/>
    <property type="match status" value="1"/>
</dbReference>
<dbReference type="EMBL" id="SADE01000001">
    <property type="protein sequence ID" value="RVU37933.1"/>
    <property type="molecule type" value="Genomic_DNA"/>
</dbReference>
<dbReference type="AlphaFoldDB" id="A0A3S3UQ51"/>
<name>A0A3S3UQ51_9PROT</name>
<protein>
    <recommendedName>
        <fullName evidence="1">diguanylate cyclase</fullName>
        <ecNumber evidence="1">2.7.7.65</ecNumber>
    </recommendedName>
</protein>
<evidence type="ECO:0000259" key="4">
    <source>
        <dbReference type="PROSITE" id="PS50887"/>
    </source>
</evidence>
<dbReference type="PANTHER" id="PTHR45138:SF9">
    <property type="entry name" value="DIGUANYLATE CYCLASE DGCM-RELATED"/>
    <property type="match status" value="1"/>
</dbReference>
<dbReference type="InterPro" id="IPR043128">
    <property type="entry name" value="Rev_trsase/Diguanyl_cyclase"/>
</dbReference>
<evidence type="ECO:0000313" key="5">
    <source>
        <dbReference type="EMBL" id="RVU37933.1"/>
    </source>
</evidence>
<feature type="coiled-coil region" evidence="3">
    <location>
        <begin position="135"/>
        <end position="176"/>
    </location>
</feature>
<dbReference type="PANTHER" id="PTHR45138">
    <property type="entry name" value="REGULATORY COMPONENTS OF SENSORY TRANSDUCTION SYSTEM"/>
    <property type="match status" value="1"/>
</dbReference>
<dbReference type="SMART" id="SM00267">
    <property type="entry name" value="GGDEF"/>
    <property type="match status" value="1"/>
</dbReference>
<dbReference type="Gene3D" id="3.30.70.270">
    <property type="match status" value="1"/>
</dbReference>
<dbReference type="RefSeq" id="WP_127763306.1">
    <property type="nucleotide sequence ID" value="NZ_SADE01000001.1"/>
</dbReference>
<dbReference type="CDD" id="cd01949">
    <property type="entry name" value="GGDEF"/>
    <property type="match status" value="1"/>
</dbReference>
<gene>
    <name evidence="5" type="ORF">EOI86_01105</name>
</gene>
<sequence>MEFSEGLAEAMEFAQSALALMESNSVPPTPENFAIWYAHATGRMPDLSKEVAALLDQPGAITPERNREIYERYLGGPPDDLIVQRTGARMEEEIAGLLSVISSATGDAENFQTSIQENLRDLTKDQGFEGITRAMKSLVDEAQKMQSSNSEMQRRLEASSKEIVSLRENLAEVQREALTDGLTGIANRKMFDMTMDRAIETAARTGEPFCLAMTDIDFFKKFNDNYGHQTGDQVLKLVAKILEGSVRDGETAARYGGEEFALILPGSKLDEAHVVCERVRELVSSKQIRNRSTGESMGNITLSLGIALFKPGDSPTDLVQRADAGLYFAKQHGRNQTVVETQLEAEVAAG</sequence>
<comment type="catalytic activity">
    <reaction evidence="2">
        <text>2 GTP = 3',3'-c-di-GMP + 2 diphosphate</text>
        <dbReference type="Rhea" id="RHEA:24898"/>
        <dbReference type="ChEBI" id="CHEBI:33019"/>
        <dbReference type="ChEBI" id="CHEBI:37565"/>
        <dbReference type="ChEBI" id="CHEBI:58805"/>
        <dbReference type="EC" id="2.7.7.65"/>
    </reaction>
</comment>
<keyword evidence="3" id="KW-0175">Coiled coil</keyword>
<dbReference type="GO" id="GO:0005886">
    <property type="term" value="C:plasma membrane"/>
    <property type="evidence" value="ECO:0007669"/>
    <property type="project" value="TreeGrafter"/>
</dbReference>
<keyword evidence="6" id="KW-1185">Reference proteome</keyword>
<dbReference type="Pfam" id="PF00990">
    <property type="entry name" value="GGDEF"/>
    <property type="match status" value="1"/>
</dbReference>
<dbReference type="GO" id="GO:1902201">
    <property type="term" value="P:negative regulation of bacterial-type flagellum-dependent cell motility"/>
    <property type="evidence" value="ECO:0007669"/>
    <property type="project" value="TreeGrafter"/>
</dbReference>
<dbReference type="SUPFAM" id="SSF55073">
    <property type="entry name" value="Nucleotide cyclase"/>
    <property type="match status" value="1"/>
</dbReference>